<dbReference type="Proteomes" id="UP000326939">
    <property type="component" value="Chromosome 6"/>
</dbReference>
<gene>
    <name evidence="3" type="ORF">DKX38_010362</name>
</gene>
<protein>
    <recommendedName>
        <fullName evidence="2">Smr domain-containing protein</fullName>
    </recommendedName>
</protein>
<dbReference type="SMART" id="SM01162">
    <property type="entry name" value="DUF1771"/>
    <property type="match status" value="1"/>
</dbReference>
<dbReference type="InterPro" id="IPR036063">
    <property type="entry name" value="Smr_dom_sf"/>
</dbReference>
<dbReference type="PANTHER" id="PTHR46651">
    <property type="entry name" value="POLYADENYLATE-BINDING PROTEIN-INTERACTING PROTEIN 7"/>
    <property type="match status" value="1"/>
</dbReference>
<feature type="domain" description="Smr" evidence="2">
    <location>
        <begin position="520"/>
        <end position="602"/>
    </location>
</feature>
<dbReference type="SUPFAM" id="SSF160443">
    <property type="entry name" value="SMR domain-like"/>
    <property type="match status" value="1"/>
</dbReference>
<dbReference type="InterPro" id="IPR013899">
    <property type="entry name" value="DUF1771"/>
</dbReference>
<comment type="caution">
    <text evidence="3">The sequence shown here is derived from an EMBL/GenBank/DDBJ whole genome shotgun (WGS) entry which is preliminary data.</text>
</comment>
<dbReference type="EMBL" id="VDCV01000006">
    <property type="protein sequence ID" value="KAB5553051.1"/>
    <property type="molecule type" value="Genomic_DNA"/>
</dbReference>
<feature type="region of interest" description="Disordered" evidence="1">
    <location>
        <begin position="35"/>
        <end position="55"/>
    </location>
</feature>
<organism evidence="3 4">
    <name type="scientific">Salix brachista</name>
    <dbReference type="NCBI Taxonomy" id="2182728"/>
    <lineage>
        <taxon>Eukaryota</taxon>
        <taxon>Viridiplantae</taxon>
        <taxon>Streptophyta</taxon>
        <taxon>Embryophyta</taxon>
        <taxon>Tracheophyta</taxon>
        <taxon>Spermatophyta</taxon>
        <taxon>Magnoliopsida</taxon>
        <taxon>eudicotyledons</taxon>
        <taxon>Gunneridae</taxon>
        <taxon>Pentapetalae</taxon>
        <taxon>rosids</taxon>
        <taxon>fabids</taxon>
        <taxon>Malpighiales</taxon>
        <taxon>Salicaceae</taxon>
        <taxon>Saliceae</taxon>
        <taxon>Salix</taxon>
    </lineage>
</organism>
<evidence type="ECO:0000313" key="3">
    <source>
        <dbReference type="EMBL" id="KAB5553051.1"/>
    </source>
</evidence>
<evidence type="ECO:0000259" key="2">
    <source>
        <dbReference type="PROSITE" id="PS50828"/>
    </source>
</evidence>
<accession>A0A5N5MFR3</accession>
<dbReference type="AlphaFoldDB" id="A0A5N5MFR3"/>
<dbReference type="CDD" id="cd14371">
    <property type="entry name" value="CUE_CID7_like"/>
    <property type="match status" value="1"/>
</dbReference>
<sequence>MSLSKKGFLTNDTKLNLPSKATTLNPNAAEFVPFTLRSSSSPSGSTSNTADGATKFTTGTVGRAVLDRSESSVSNASDDEAHQFWRHQLPDDITPDFKVMSEDESQGLGGLSLAGLSLHDSEVHRFNASSRSGYVLAEQQETSPHHINGGSFSENMRYAAASYGEDPSSASFLNLPTKPWDKQIANSDHLLGNGREVHSYNGNSRHGFKSEILGEHAIVDDTEINPLEFLASQFPGFATESLAEVYFANGCDLNLTVEMLTQLELQVDGSFNQNTNTKTLSAPSLSALDFPALTVLDNQNDSSKYNGDDLQQASIPYQSSNKDNMLLFKPGGSFSSRGAVDFASAVRKLASQDSSMWKHVRNGSADSTVGSSRSSHVLPSAYGGGHGRSIYADRQSRGSGRQAPVWLETGEAVANMYSEMREEARDHARLRNVYFEQARQAYLIGNKALAKELSAKGQLHNMHMKEAHGKAQESIYHQRSVNNACRAEPLVDILLNSPDPRRNPASLEMQGAGRGHEQMIDLHGLHVTEAIHVLKQELSVLRSTARAADQRLQVYICVGTGHHTRGSRTPARLPVAVQRYLLEEEGLDYTEPHPGLLRVVIY</sequence>
<dbReference type="InterPro" id="IPR002625">
    <property type="entry name" value="Smr_dom"/>
</dbReference>
<dbReference type="SMART" id="SM00463">
    <property type="entry name" value="SMR"/>
    <property type="match status" value="1"/>
</dbReference>
<evidence type="ECO:0000313" key="4">
    <source>
        <dbReference type="Proteomes" id="UP000326939"/>
    </source>
</evidence>
<name>A0A5N5MFR3_9ROSI</name>
<dbReference type="InterPro" id="IPR041806">
    <property type="entry name" value="CID5/6/7_CUE"/>
</dbReference>
<proteinExistence type="predicted"/>
<dbReference type="InterPro" id="IPR053242">
    <property type="entry name" value="PAM2-like_domain"/>
</dbReference>
<reference evidence="4" key="1">
    <citation type="journal article" date="2019" name="Gigascience">
        <title>De novo genome assembly of the endangered Acer yangbiense, a plant species with extremely small populations endemic to Yunnan Province, China.</title>
        <authorList>
            <person name="Yang J."/>
            <person name="Wariss H.M."/>
            <person name="Tao L."/>
            <person name="Zhang R."/>
            <person name="Yun Q."/>
            <person name="Hollingsworth P."/>
            <person name="Dao Z."/>
            <person name="Luo G."/>
            <person name="Guo H."/>
            <person name="Ma Y."/>
            <person name="Sun W."/>
        </authorList>
    </citation>
    <scope>NUCLEOTIDE SEQUENCE [LARGE SCALE GENOMIC DNA]</scope>
    <source>
        <strain evidence="4">cv. br00</strain>
    </source>
</reference>
<evidence type="ECO:0000256" key="1">
    <source>
        <dbReference type="SAM" id="MobiDB-lite"/>
    </source>
</evidence>
<dbReference type="PROSITE" id="PS50828">
    <property type="entry name" value="SMR"/>
    <property type="match status" value="1"/>
</dbReference>
<dbReference type="PANTHER" id="PTHR46651:SF1">
    <property type="entry name" value="SMALL MUTS RELATED FAMILY PROTEIN"/>
    <property type="match status" value="1"/>
</dbReference>
<feature type="compositionally biased region" description="Low complexity" evidence="1">
    <location>
        <begin position="38"/>
        <end position="47"/>
    </location>
</feature>
<keyword evidence="4" id="KW-1185">Reference proteome</keyword>
<dbReference type="Pfam" id="PF08590">
    <property type="entry name" value="DUF1771"/>
    <property type="match status" value="1"/>
</dbReference>
<dbReference type="Gene3D" id="3.30.1370.110">
    <property type="match status" value="1"/>
</dbReference>